<feature type="compositionally biased region" description="Acidic residues" evidence="2">
    <location>
        <begin position="22"/>
        <end position="34"/>
    </location>
</feature>
<dbReference type="GeneID" id="136797494"/>
<dbReference type="InterPro" id="IPR029488">
    <property type="entry name" value="Hmw/CFAP97"/>
</dbReference>
<dbReference type="PANTHER" id="PTHR23035:SF1">
    <property type="entry name" value="CILIA- AND FLAGELLA-ASSOCIATED PROTEIN 97"/>
    <property type="match status" value="1"/>
</dbReference>
<dbReference type="InterPro" id="IPR038791">
    <property type="entry name" value="Cfap97/Hemingway"/>
</dbReference>
<comment type="similarity">
    <text evidence="1">Belongs to the CFAP97 family.</text>
</comment>
<dbReference type="Proteomes" id="UP000594262">
    <property type="component" value="Unplaced"/>
</dbReference>
<feature type="compositionally biased region" description="Polar residues" evidence="2">
    <location>
        <begin position="173"/>
        <end position="197"/>
    </location>
</feature>
<dbReference type="AlphaFoldDB" id="A0A7M5TY83"/>
<evidence type="ECO:0000313" key="4">
    <source>
        <dbReference type="Proteomes" id="UP000594262"/>
    </source>
</evidence>
<dbReference type="OrthoDB" id="366230at2759"/>
<reference evidence="3" key="1">
    <citation type="submission" date="2021-01" db="UniProtKB">
        <authorList>
            <consortium name="EnsemblMetazoa"/>
        </authorList>
    </citation>
    <scope>IDENTIFICATION</scope>
</reference>
<keyword evidence="4" id="KW-1185">Reference proteome</keyword>
<organism evidence="3 4">
    <name type="scientific">Clytia hemisphaerica</name>
    <dbReference type="NCBI Taxonomy" id="252671"/>
    <lineage>
        <taxon>Eukaryota</taxon>
        <taxon>Metazoa</taxon>
        <taxon>Cnidaria</taxon>
        <taxon>Hydrozoa</taxon>
        <taxon>Hydroidolina</taxon>
        <taxon>Leptothecata</taxon>
        <taxon>Obeliida</taxon>
        <taxon>Clytiidae</taxon>
        <taxon>Clytia</taxon>
    </lineage>
</organism>
<dbReference type="GO" id="GO:0007283">
    <property type="term" value="P:spermatogenesis"/>
    <property type="evidence" value="ECO:0007669"/>
    <property type="project" value="TreeGrafter"/>
</dbReference>
<evidence type="ECO:0000256" key="1">
    <source>
        <dbReference type="ARBA" id="ARBA00008315"/>
    </source>
</evidence>
<feature type="compositionally biased region" description="Low complexity" evidence="2">
    <location>
        <begin position="323"/>
        <end position="347"/>
    </location>
</feature>
<dbReference type="EnsemblMetazoa" id="CLYHEMT003657.2">
    <property type="protein sequence ID" value="CLYHEMP003657.2"/>
    <property type="gene ID" value="CLYHEMG003657"/>
</dbReference>
<feature type="compositionally biased region" description="Acidic residues" evidence="2">
    <location>
        <begin position="78"/>
        <end position="90"/>
    </location>
</feature>
<feature type="compositionally biased region" description="Basic and acidic residues" evidence="2">
    <location>
        <begin position="349"/>
        <end position="369"/>
    </location>
</feature>
<feature type="compositionally biased region" description="Low complexity" evidence="2">
    <location>
        <begin position="35"/>
        <end position="47"/>
    </location>
</feature>
<proteinExistence type="inferred from homology"/>
<feature type="region of interest" description="Disordered" evidence="2">
    <location>
        <begin position="1"/>
        <end position="97"/>
    </location>
</feature>
<protein>
    <recommendedName>
        <fullName evidence="5">Cilia- and flagella-associated protein 97</fullName>
    </recommendedName>
</protein>
<dbReference type="PANTHER" id="PTHR23035">
    <property type="entry name" value="CILIA- AND FLAGELLA-ASSOCIATED PROTEIN 97-RELATED"/>
    <property type="match status" value="1"/>
</dbReference>
<sequence>MSFQSEGIRHIEINKKSNYDSDNFESDDNDDVDETNSYSSSQQSSSNSDEDSDKSESEDEVSISSKSDIEEKGNTVNEESDKDIEDEKEEEYIKPKKSVNFDSLLKAVIEINDKIEDKERQLKALGDTKNKHFKKGSKSNPGKKTRPRTAVLEYRDESEYSSFDGNESDSESHVSMNSRASSSIRKRPQSSVPSLHGSSSTSRMNMSFSNEKVKSIDKENQRLLKQLLHTKLSAKKPAIVRKKAPQARVQSASSINRNKRQLEIERENLRLLGKLQNVKPSSGITRTTLLSDHSKHEQFSGRIGRSSRPVSAISASHGRRPFSGRSSSSKYFDDSASMMSASSTSSKKSNKDRLTKGNLERQRNWNDRW</sequence>
<dbReference type="Pfam" id="PF13879">
    <property type="entry name" value="Hmw_CFAP97"/>
    <property type="match status" value="1"/>
</dbReference>
<name>A0A7M5TY83_9CNID</name>
<accession>A0A7M5TY83</accession>
<feature type="compositionally biased region" description="Acidic residues" evidence="2">
    <location>
        <begin position="48"/>
        <end position="61"/>
    </location>
</feature>
<feature type="compositionally biased region" description="Basic residues" evidence="2">
    <location>
        <begin position="131"/>
        <end position="147"/>
    </location>
</feature>
<evidence type="ECO:0000256" key="2">
    <source>
        <dbReference type="SAM" id="MobiDB-lite"/>
    </source>
</evidence>
<evidence type="ECO:0008006" key="5">
    <source>
        <dbReference type="Google" id="ProtNLM"/>
    </source>
</evidence>
<feature type="region of interest" description="Disordered" evidence="2">
    <location>
        <begin position="289"/>
        <end position="369"/>
    </location>
</feature>
<feature type="compositionally biased region" description="Basic and acidic residues" evidence="2">
    <location>
        <begin position="7"/>
        <end position="19"/>
    </location>
</feature>
<evidence type="ECO:0000313" key="3">
    <source>
        <dbReference type="EnsemblMetazoa" id="CLYHEMP003657.2"/>
    </source>
</evidence>
<dbReference type="RefSeq" id="XP_066910171.1">
    <property type="nucleotide sequence ID" value="XM_067054070.1"/>
</dbReference>
<feature type="region of interest" description="Disordered" evidence="2">
    <location>
        <begin position="122"/>
        <end position="206"/>
    </location>
</feature>